<dbReference type="SUPFAM" id="SSF56601">
    <property type="entry name" value="beta-lactamase/transpeptidase-like"/>
    <property type="match status" value="1"/>
</dbReference>
<keyword evidence="1" id="KW-1133">Transmembrane helix</keyword>
<dbReference type="Pfam" id="PF00144">
    <property type="entry name" value="Beta-lactamase"/>
    <property type="match status" value="1"/>
</dbReference>
<keyword evidence="4" id="KW-1185">Reference proteome</keyword>
<dbReference type="InterPro" id="IPR001466">
    <property type="entry name" value="Beta-lactam-related"/>
</dbReference>
<keyword evidence="3" id="KW-0378">Hydrolase</keyword>
<keyword evidence="1" id="KW-0472">Membrane</keyword>
<proteinExistence type="predicted"/>
<dbReference type="GO" id="GO:0016787">
    <property type="term" value="F:hydrolase activity"/>
    <property type="evidence" value="ECO:0007669"/>
    <property type="project" value="UniProtKB-KW"/>
</dbReference>
<dbReference type="PANTHER" id="PTHR43283:SF7">
    <property type="entry name" value="BETA-LACTAMASE-RELATED DOMAIN-CONTAINING PROTEIN"/>
    <property type="match status" value="1"/>
</dbReference>
<reference evidence="3 4" key="1">
    <citation type="submission" date="2020-11" db="EMBL/GenBank/DDBJ databases">
        <title>Fusibacter basophilias sp. nov.</title>
        <authorList>
            <person name="Qiu D."/>
        </authorList>
    </citation>
    <scope>NUCLEOTIDE SEQUENCE [LARGE SCALE GENOMIC DNA]</scope>
    <source>
        <strain evidence="3 4">Q10-2</strain>
    </source>
</reference>
<dbReference type="Gene3D" id="3.40.710.10">
    <property type="entry name" value="DD-peptidase/beta-lactamase superfamily"/>
    <property type="match status" value="1"/>
</dbReference>
<comment type="caution">
    <text evidence="3">The sequence shown here is derived from an EMBL/GenBank/DDBJ whole genome shotgun (WGS) entry which is preliminary data.</text>
</comment>
<dbReference type="PROSITE" id="PS51257">
    <property type="entry name" value="PROKAR_LIPOPROTEIN"/>
    <property type="match status" value="1"/>
</dbReference>
<dbReference type="EMBL" id="JADKNH010000010">
    <property type="protein sequence ID" value="MBF4694672.1"/>
    <property type="molecule type" value="Genomic_DNA"/>
</dbReference>
<feature type="transmembrane region" description="Helical" evidence="1">
    <location>
        <begin position="6"/>
        <end position="24"/>
    </location>
</feature>
<dbReference type="InterPro" id="IPR012338">
    <property type="entry name" value="Beta-lactam/transpept-like"/>
</dbReference>
<keyword evidence="1" id="KW-0812">Transmembrane</keyword>
<evidence type="ECO:0000259" key="2">
    <source>
        <dbReference type="Pfam" id="PF00144"/>
    </source>
</evidence>
<gene>
    <name evidence="3" type="ORF">ISU02_16285</name>
</gene>
<dbReference type="PANTHER" id="PTHR43283">
    <property type="entry name" value="BETA-LACTAMASE-RELATED"/>
    <property type="match status" value="1"/>
</dbReference>
<feature type="domain" description="Beta-lactamase-related" evidence="2">
    <location>
        <begin position="103"/>
        <end position="358"/>
    </location>
</feature>
<evidence type="ECO:0000313" key="3">
    <source>
        <dbReference type="EMBL" id="MBF4694672.1"/>
    </source>
</evidence>
<sequence length="523" mass="58810">MLQNKIHVYIYILILITCVLMTACSSPHEIPENNEKTLVSSEDLEPETVWSLGTFPVSSPEAQGMDSSKLNEMFKKIQDYGYDIHHLLIIRNGYAVASCDFYPYTADNLHPLNSVTKSFTSFAIGKAVDEQLISSVDQPVLSFFKDRTIENPSDFKSQMTLEHLLTMTAGLDWSEDGNYGAPYDSYTLMARSENPMMYVLNQAVTTTPGEKYYYNTGLSYLLSGIITQVTKKSESDYVEEKLFTPLGIKDYFWWNDPQGITSGGSGLMLKAEDLAKFGYLYLNKGNWDGEQLISENWITASTTKKMDTPNGLAGRDGYGYQWWMNSFGGYSARGYRGQYLFTCPEENIVAVFYSGLSGSNYYVPEQLMKYFVLPSVQSPLAIDENTSSFAALQESIDRLEEKPAPTEHSAIPDTFKAIDAQTFETDEGYTISLDLTDVDAEIKLHWLANGDQYDVPVGLDGIYRVSTCPNFHMNGLDSPIGFRGSWSDDDTLLIEMRPLDNDSVYQLTLTYRNGNLTSKFSIN</sequence>
<dbReference type="Proteomes" id="UP000614200">
    <property type="component" value="Unassembled WGS sequence"/>
</dbReference>
<dbReference type="RefSeq" id="WP_194702913.1">
    <property type="nucleotide sequence ID" value="NZ_JADKNH010000010.1"/>
</dbReference>
<accession>A0ABR9ZW34</accession>
<evidence type="ECO:0000313" key="4">
    <source>
        <dbReference type="Proteomes" id="UP000614200"/>
    </source>
</evidence>
<evidence type="ECO:0000256" key="1">
    <source>
        <dbReference type="SAM" id="Phobius"/>
    </source>
</evidence>
<organism evidence="3 4">
    <name type="scientific">Fusibacter ferrireducens</name>
    <dbReference type="NCBI Taxonomy" id="2785058"/>
    <lineage>
        <taxon>Bacteria</taxon>
        <taxon>Bacillati</taxon>
        <taxon>Bacillota</taxon>
        <taxon>Clostridia</taxon>
        <taxon>Eubacteriales</taxon>
        <taxon>Eubacteriales Family XII. Incertae Sedis</taxon>
        <taxon>Fusibacter</taxon>
    </lineage>
</organism>
<dbReference type="InterPro" id="IPR050789">
    <property type="entry name" value="Diverse_Enzym_Activities"/>
</dbReference>
<protein>
    <submittedName>
        <fullName evidence="3">Serine hydrolase</fullName>
    </submittedName>
</protein>
<name>A0ABR9ZW34_9FIRM</name>